<dbReference type="Pfam" id="PF07715">
    <property type="entry name" value="Plug"/>
    <property type="match status" value="1"/>
</dbReference>
<dbReference type="RefSeq" id="WP_121975316.1">
    <property type="nucleotide sequence ID" value="NZ_OOGT01000188.1"/>
</dbReference>
<dbReference type="Gene3D" id="2.40.170.20">
    <property type="entry name" value="TonB-dependent receptor, beta-barrel domain"/>
    <property type="match status" value="1"/>
</dbReference>
<protein>
    <submittedName>
        <fullName evidence="13">Putative TonB-dependent receptor</fullName>
    </submittedName>
</protein>
<keyword evidence="13" id="KW-0675">Receptor</keyword>
<keyword evidence="7 11" id="KW-0798">TonB box</keyword>
<gene>
    <name evidence="13" type="ORF">KPC_3082</name>
</gene>
<evidence type="ECO:0000256" key="8">
    <source>
        <dbReference type="ARBA" id="ARBA00023136"/>
    </source>
</evidence>
<keyword evidence="8 10" id="KW-0472">Membrane</keyword>
<dbReference type="EMBL" id="OOGT01000188">
    <property type="protein sequence ID" value="SPL71904.1"/>
    <property type="molecule type" value="Genomic_DNA"/>
</dbReference>
<dbReference type="AlphaFoldDB" id="A0A2U3N2Q7"/>
<keyword evidence="4" id="KW-0410">Iron transport</keyword>
<comment type="similarity">
    <text evidence="10 11">Belongs to the TonB-dependent receptor family.</text>
</comment>
<evidence type="ECO:0000256" key="6">
    <source>
        <dbReference type="ARBA" id="ARBA00023004"/>
    </source>
</evidence>
<keyword evidence="14" id="KW-1185">Reference proteome</keyword>
<dbReference type="InterPro" id="IPR036942">
    <property type="entry name" value="Beta-barrel_TonB_sf"/>
</dbReference>
<keyword evidence="4" id="KW-0406">Ion transport</keyword>
<dbReference type="Pfam" id="PF00593">
    <property type="entry name" value="TonB_dep_Rec_b-barrel"/>
    <property type="match status" value="1"/>
</dbReference>
<dbReference type="OrthoDB" id="6046653at2"/>
<dbReference type="GO" id="GO:0033214">
    <property type="term" value="P:siderophore-iron import into cell"/>
    <property type="evidence" value="ECO:0007669"/>
    <property type="project" value="TreeGrafter"/>
</dbReference>
<dbReference type="GO" id="GO:0009279">
    <property type="term" value="C:cell outer membrane"/>
    <property type="evidence" value="ECO:0007669"/>
    <property type="project" value="UniProtKB-SubCell"/>
</dbReference>
<dbReference type="PANTHER" id="PTHR30442:SF0">
    <property type="entry name" value="FE(3+) DICITRATE TRANSPORT PROTEIN FECA"/>
    <property type="match status" value="1"/>
</dbReference>
<dbReference type="InterPro" id="IPR037066">
    <property type="entry name" value="Plug_dom_sf"/>
</dbReference>
<sequence length="1077" mass="121499">MDGKRCKKKLESKAFQVSALAFAIHMMTLGSGVILPVSVSHAAEALQTKQYDIPAGSLAKVLNTFANQVGVALVIDARQLDGKNSLGLSGYYTVENGFEKILDNTGFSVLKAGQGYTVVRSTALQSEYLSHNSSPSEALPSKSGKVTEVVKLKPMVVYGQQNPDSQGYSDVYDKNRSSVYLGKDYVERFKGTNPADVLQGMVGVYSGDARNSGAIDPSIRGVQGVGRVPLTIDGTEQSIAVWRGYNGVNNRNYIDPNLIAGVEVIKGPAIERNVMTSVGGGVVVKTLEATDIVRPGEKYGAELKIEASSNSIHPQFPNMSKIGKKYNETVPWIEYVTSDGTVQLFDPDFYKANRTKSDNSFFSGDDKAGRLALAMTQDKFDLLAVYAVRERGNYFSGTNRPGYYRKADPNSSQDFIPYFAYVYVPGSEVPNTSSQMESWLFKGTYRSTDEQTLKFTYRDSKNRYGEIMPSRISWGVSTETGVPQWPLSEVSSKAYNLEYKLKPDGNKWLDFYASLWRTDTKNDTYTRGGAPTEFWPLGVSKNDQILKNLALSLSDNTREGINISNKMSLFKNLDLTFGGSFLKEKLTSGDDFAESAEQIYGGFSTLAMPRAGRREEKMFDFNFNFRPTSWLTLDAGMRYRSYWAFDDFLDNRIKQGSSYVTNDGKEYRFPFTNKQKLDGYTYTYRTMPETRVGHELRNFQRQERNYRRDNPDWDGDYMSVTRESSSIFYNAIWSQKNEIKFKADENGRMSPSELLNGLNQILQPYTGLSPEPVTYQQIPINQVTKTKDSGWAPQFTIAANLTPNQRVYARYAEEYRLPSLFESTVGFSALQPYLGLKPEHAFNYEIGYVYDLRDLFKSARNADFKLAYYYNKTKNVIERSHNLIFTNMDEQLLSGLELQSRFDNGAFFTDLSASYNLKNRVCDTDTAASRMIEGGVVQTANGLQFKDQYQRCVDDGFPNGYLATMATPEVSIHALLGTRLMDERLELGSRITYHKAYQSPLRKENVAGLNEGYYFNVPLAWDDIWLLDAYARYQVDRYNTVELIGTNLTNQFYIDPLTRSAMAAPGRTMKISWTTKF</sequence>
<accession>A0A2U3N2Q7</accession>
<evidence type="ECO:0000259" key="12">
    <source>
        <dbReference type="SMART" id="SM00965"/>
    </source>
</evidence>
<evidence type="ECO:0000256" key="11">
    <source>
        <dbReference type="RuleBase" id="RU003357"/>
    </source>
</evidence>
<dbReference type="SMART" id="SM00965">
    <property type="entry name" value="STN"/>
    <property type="match status" value="1"/>
</dbReference>
<keyword evidence="6" id="KW-0408">Iron</keyword>
<evidence type="ECO:0000313" key="13">
    <source>
        <dbReference type="EMBL" id="SPL71904.1"/>
    </source>
</evidence>
<evidence type="ECO:0000256" key="3">
    <source>
        <dbReference type="ARBA" id="ARBA00022452"/>
    </source>
</evidence>
<keyword evidence="2 10" id="KW-0813">Transport</keyword>
<keyword evidence="3 10" id="KW-1134">Transmembrane beta strand</keyword>
<dbReference type="SUPFAM" id="SSF56935">
    <property type="entry name" value="Porins"/>
    <property type="match status" value="1"/>
</dbReference>
<dbReference type="InterPro" id="IPR039426">
    <property type="entry name" value="TonB-dep_rcpt-like"/>
</dbReference>
<name>A0A2U3N2Q7_9GAMM</name>
<evidence type="ECO:0000256" key="2">
    <source>
        <dbReference type="ARBA" id="ARBA00022448"/>
    </source>
</evidence>
<evidence type="ECO:0000313" key="14">
    <source>
        <dbReference type="Proteomes" id="UP000245974"/>
    </source>
</evidence>
<dbReference type="Gene3D" id="3.55.50.30">
    <property type="match status" value="1"/>
</dbReference>
<evidence type="ECO:0000256" key="7">
    <source>
        <dbReference type="ARBA" id="ARBA00023077"/>
    </source>
</evidence>
<evidence type="ECO:0000256" key="9">
    <source>
        <dbReference type="ARBA" id="ARBA00023237"/>
    </source>
</evidence>
<keyword evidence="9 10" id="KW-0998">Cell outer membrane</keyword>
<dbReference type="InterPro" id="IPR000531">
    <property type="entry name" value="Beta-barrel_TonB"/>
</dbReference>
<feature type="domain" description="Secretin/TonB short N-terminal" evidence="12">
    <location>
        <begin position="71"/>
        <end position="121"/>
    </location>
</feature>
<dbReference type="Gene3D" id="2.170.130.10">
    <property type="entry name" value="TonB-dependent receptor, plug domain"/>
    <property type="match status" value="1"/>
</dbReference>
<reference evidence="14" key="1">
    <citation type="submission" date="2018-03" db="EMBL/GenBank/DDBJ databases">
        <authorList>
            <person name="Blom J."/>
        </authorList>
    </citation>
    <scope>NUCLEOTIDE SEQUENCE [LARGE SCALE GENOMIC DNA]</scope>
    <source>
        <strain evidence="14">KPC-SM-21</strain>
    </source>
</reference>
<evidence type="ECO:0000256" key="1">
    <source>
        <dbReference type="ARBA" id="ARBA00004571"/>
    </source>
</evidence>
<dbReference type="InterPro" id="IPR012910">
    <property type="entry name" value="Plug_dom"/>
</dbReference>
<evidence type="ECO:0000256" key="4">
    <source>
        <dbReference type="ARBA" id="ARBA00022496"/>
    </source>
</evidence>
<organism evidence="13 14">
    <name type="scientific">Acinetobacter stercoris</name>
    <dbReference type="NCBI Taxonomy" id="2126983"/>
    <lineage>
        <taxon>Bacteria</taxon>
        <taxon>Pseudomonadati</taxon>
        <taxon>Pseudomonadota</taxon>
        <taxon>Gammaproteobacteria</taxon>
        <taxon>Moraxellales</taxon>
        <taxon>Moraxellaceae</taxon>
        <taxon>Acinetobacter</taxon>
    </lineage>
</organism>
<dbReference type="PANTHER" id="PTHR30442">
    <property type="entry name" value="IRON III DICITRATE TRANSPORT PROTEIN FECA"/>
    <property type="match status" value="1"/>
</dbReference>
<dbReference type="Proteomes" id="UP000245974">
    <property type="component" value="Unassembled WGS sequence"/>
</dbReference>
<dbReference type="InterPro" id="IPR011662">
    <property type="entry name" value="Secretin/TonB_short_N"/>
</dbReference>
<dbReference type="InParanoid" id="A0A2U3N2Q7"/>
<evidence type="ECO:0000256" key="5">
    <source>
        <dbReference type="ARBA" id="ARBA00022692"/>
    </source>
</evidence>
<evidence type="ECO:0000256" key="10">
    <source>
        <dbReference type="PROSITE-ProRule" id="PRU01360"/>
    </source>
</evidence>
<comment type="subcellular location">
    <subcellularLocation>
        <location evidence="1 10">Cell outer membrane</location>
        <topology evidence="1 10">Multi-pass membrane protein</topology>
    </subcellularLocation>
</comment>
<dbReference type="PROSITE" id="PS52016">
    <property type="entry name" value="TONB_DEPENDENT_REC_3"/>
    <property type="match status" value="1"/>
</dbReference>
<proteinExistence type="inferred from homology"/>
<keyword evidence="5 10" id="KW-0812">Transmembrane</keyword>